<evidence type="ECO:0000313" key="4">
    <source>
        <dbReference type="Proteomes" id="UP001166293"/>
    </source>
</evidence>
<sequence>MSRRFIAGVLAVAIAITGFSANSARADTNADDVARFLAAATTLFIIGKVIQDNNNDRDRKKKKVYSTHSKNSVPRVHAVPRGQQGYKGHKAHRGKTLPSACLIRVDSNKTRYVMGRRCLQRNFAGADNLPGACRMDVRLRGEWRPAYAVRCLRDRGYRVAGY</sequence>
<keyword evidence="4" id="KW-1185">Reference proteome</keyword>
<gene>
    <name evidence="3" type="ORF">KUH32_04445</name>
</gene>
<dbReference type="Proteomes" id="UP001166293">
    <property type="component" value="Unassembled WGS sequence"/>
</dbReference>
<comment type="caution">
    <text evidence="3">The sequence shown here is derived from an EMBL/GenBank/DDBJ whole genome shotgun (WGS) entry which is preliminary data.</text>
</comment>
<feature type="transmembrane region" description="Helical" evidence="1">
    <location>
        <begin position="33"/>
        <end position="50"/>
    </location>
</feature>
<evidence type="ECO:0000256" key="1">
    <source>
        <dbReference type="SAM" id="Phobius"/>
    </source>
</evidence>
<proteinExistence type="predicted"/>
<accession>A0ABS6N4T3</accession>
<keyword evidence="1" id="KW-0472">Membrane</keyword>
<keyword evidence="2" id="KW-0732">Signal</keyword>
<reference evidence="3" key="1">
    <citation type="submission" date="2021-06" db="EMBL/GenBank/DDBJ databases">
        <title>Thalassococcus sp. CAU 1522 isolated from sea sand, Republic of Korea.</title>
        <authorList>
            <person name="Kim W."/>
        </authorList>
    </citation>
    <scope>NUCLEOTIDE SEQUENCE</scope>
    <source>
        <strain evidence="3">CAU 1522</strain>
    </source>
</reference>
<dbReference type="EMBL" id="JAHRWL010000001">
    <property type="protein sequence ID" value="MBV2359016.1"/>
    <property type="molecule type" value="Genomic_DNA"/>
</dbReference>
<name>A0ABS6N4T3_9RHOB</name>
<evidence type="ECO:0000256" key="2">
    <source>
        <dbReference type="SAM" id="SignalP"/>
    </source>
</evidence>
<organism evidence="3 4">
    <name type="scientific">Thalassococcus arenae</name>
    <dbReference type="NCBI Taxonomy" id="2851652"/>
    <lineage>
        <taxon>Bacteria</taxon>
        <taxon>Pseudomonadati</taxon>
        <taxon>Pseudomonadota</taxon>
        <taxon>Alphaproteobacteria</taxon>
        <taxon>Rhodobacterales</taxon>
        <taxon>Roseobacteraceae</taxon>
        <taxon>Thalassococcus</taxon>
    </lineage>
</organism>
<keyword evidence="1" id="KW-0812">Transmembrane</keyword>
<dbReference type="RefSeq" id="WP_217776853.1">
    <property type="nucleotide sequence ID" value="NZ_JAHRWL010000001.1"/>
</dbReference>
<protein>
    <submittedName>
        <fullName evidence="3">Uncharacterized protein</fullName>
    </submittedName>
</protein>
<evidence type="ECO:0000313" key="3">
    <source>
        <dbReference type="EMBL" id="MBV2359016.1"/>
    </source>
</evidence>
<keyword evidence="1" id="KW-1133">Transmembrane helix</keyword>
<feature type="chain" id="PRO_5045364578" evidence="2">
    <location>
        <begin position="27"/>
        <end position="162"/>
    </location>
</feature>
<feature type="signal peptide" evidence="2">
    <location>
        <begin position="1"/>
        <end position="26"/>
    </location>
</feature>